<dbReference type="STRING" id="1077947.SAMN05216227_101220"/>
<evidence type="ECO:0008006" key="3">
    <source>
        <dbReference type="Google" id="ProtNLM"/>
    </source>
</evidence>
<evidence type="ECO:0000313" key="1">
    <source>
        <dbReference type="EMBL" id="SEN35535.1"/>
    </source>
</evidence>
<dbReference type="EMBL" id="FOCO01000012">
    <property type="protein sequence ID" value="SEN35535.1"/>
    <property type="molecule type" value="Genomic_DNA"/>
</dbReference>
<dbReference type="Proteomes" id="UP000183002">
    <property type="component" value="Unassembled WGS sequence"/>
</dbReference>
<dbReference type="RefSeq" id="WP_050518653.1">
    <property type="nucleotide sequence ID" value="NZ_FOCO01000012.1"/>
</dbReference>
<proteinExistence type="predicted"/>
<gene>
    <name evidence="1" type="ORF">SAMN05216227_101220</name>
</gene>
<evidence type="ECO:0000313" key="2">
    <source>
        <dbReference type="Proteomes" id="UP000183002"/>
    </source>
</evidence>
<dbReference type="OrthoDB" id="7625707at2"/>
<reference evidence="1 2" key="1">
    <citation type="submission" date="2016-10" db="EMBL/GenBank/DDBJ databases">
        <authorList>
            <person name="de Groot N.N."/>
        </authorList>
    </citation>
    <scope>NUCLEOTIDE SEQUENCE [LARGE SCALE GENOMIC DNA]</scope>
    <source>
        <strain evidence="1 2">CGMCC 1.10836</strain>
    </source>
</reference>
<accession>A0A1H8FVF9</accession>
<name>A0A1H8FVF9_9RHOB</name>
<protein>
    <recommendedName>
        <fullName evidence="3">DUF2125 domain-containing protein</fullName>
    </recommendedName>
</protein>
<dbReference type="Pfam" id="PF09898">
    <property type="entry name" value="DUF2125"/>
    <property type="match status" value="1"/>
</dbReference>
<sequence>MRALTAVVVVLAGLWCGYWFIGARGFDTAARNWVAQVQASGRQADVAAMVVQGFPNRFDLTVTEPRLSDPATGLGWQSAFFQVLSLSYKPWHVIVAFAPEQRLTSSRENVTLRSEKLQASVVAQPVPALPLDRITLIGNNLTLIGDGGWQIAAQALRFATRRAERGENAHDIALTLTDITPDASLTARFGTALPPQIALVRLDATTAFTAPIDRMALQSHPQIASIDLGEFRVDWGQIGLSAKGRITPDSAGFAEGDIRISLENWPLALDVAQSMGVIAAKDRKMWDQAAGFLTMTAADKTRIELPLTFKNGIALIGPLPVGTAPRLR</sequence>
<dbReference type="AlphaFoldDB" id="A0A1H8FVF9"/>
<keyword evidence="2" id="KW-1185">Reference proteome</keyword>
<organism evidence="1 2">
    <name type="scientific">Pseudorhodobacter antarcticus</name>
    <dbReference type="NCBI Taxonomy" id="1077947"/>
    <lineage>
        <taxon>Bacteria</taxon>
        <taxon>Pseudomonadati</taxon>
        <taxon>Pseudomonadota</taxon>
        <taxon>Alphaproteobacteria</taxon>
        <taxon>Rhodobacterales</taxon>
        <taxon>Paracoccaceae</taxon>
        <taxon>Pseudorhodobacter</taxon>
    </lineage>
</organism>
<dbReference type="InterPro" id="IPR018666">
    <property type="entry name" value="DUF2125"/>
</dbReference>